<dbReference type="EMBL" id="MN738775">
    <property type="protein sequence ID" value="QHS84226.1"/>
    <property type="molecule type" value="Genomic_DNA"/>
</dbReference>
<dbReference type="AlphaFoldDB" id="A0A6C0AXG5"/>
<proteinExistence type="predicted"/>
<organism evidence="1">
    <name type="scientific">viral metagenome</name>
    <dbReference type="NCBI Taxonomy" id="1070528"/>
    <lineage>
        <taxon>unclassified sequences</taxon>
        <taxon>metagenomes</taxon>
        <taxon>organismal metagenomes</taxon>
    </lineage>
</organism>
<reference evidence="1" key="1">
    <citation type="journal article" date="2020" name="Nature">
        <title>Giant virus diversity and host interactions through global metagenomics.</title>
        <authorList>
            <person name="Schulz F."/>
            <person name="Roux S."/>
            <person name="Paez-Espino D."/>
            <person name="Jungbluth S."/>
            <person name="Walsh D.A."/>
            <person name="Denef V.J."/>
            <person name="McMahon K.D."/>
            <person name="Konstantinidis K.T."/>
            <person name="Eloe-Fadrosh E.A."/>
            <person name="Kyrpides N.C."/>
            <person name="Woyke T."/>
        </authorList>
    </citation>
    <scope>NUCLEOTIDE SEQUENCE</scope>
    <source>
        <strain evidence="1">GVMAG-S-ERX555965-48</strain>
    </source>
</reference>
<sequence length="105" mass="12339">MMNRYTSDTFDNCGTWGQFIAIDDPYINISSINRNKHIFGTHKNYINKCTTILENDMLYDDFVRVYSSESLPPSREYMIRYNDFVSHPVFTIGSFVLSCVKKIWS</sequence>
<protein>
    <submittedName>
        <fullName evidence="1">Uncharacterized protein</fullName>
    </submittedName>
</protein>
<accession>A0A6C0AXG5</accession>
<name>A0A6C0AXG5_9ZZZZ</name>
<evidence type="ECO:0000313" key="1">
    <source>
        <dbReference type="EMBL" id="QHS84226.1"/>
    </source>
</evidence>